<dbReference type="OrthoDB" id="4033880at2759"/>
<name>A0A5C3LFR6_9AGAR</name>
<dbReference type="AlphaFoldDB" id="A0A5C3LFR6"/>
<dbReference type="SUPFAM" id="SSF48464">
    <property type="entry name" value="ENTH/VHS domain"/>
    <property type="match status" value="1"/>
</dbReference>
<dbReference type="InterPro" id="IPR008942">
    <property type="entry name" value="ENTH_VHS"/>
</dbReference>
<dbReference type="InterPro" id="IPR013809">
    <property type="entry name" value="ENTH"/>
</dbReference>
<evidence type="ECO:0000313" key="2">
    <source>
        <dbReference type="EMBL" id="TFK31648.1"/>
    </source>
</evidence>
<dbReference type="Proteomes" id="UP000308652">
    <property type="component" value="Unassembled WGS sequence"/>
</dbReference>
<organism evidence="2 3">
    <name type="scientific">Crucibulum laeve</name>
    <dbReference type="NCBI Taxonomy" id="68775"/>
    <lineage>
        <taxon>Eukaryota</taxon>
        <taxon>Fungi</taxon>
        <taxon>Dikarya</taxon>
        <taxon>Basidiomycota</taxon>
        <taxon>Agaricomycotina</taxon>
        <taxon>Agaricomycetes</taxon>
        <taxon>Agaricomycetidae</taxon>
        <taxon>Agaricales</taxon>
        <taxon>Agaricineae</taxon>
        <taxon>Nidulariaceae</taxon>
        <taxon>Crucibulum</taxon>
    </lineage>
</organism>
<reference evidence="2 3" key="1">
    <citation type="journal article" date="2019" name="Nat. Ecol. Evol.">
        <title>Megaphylogeny resolves global patterns of mushroom evolution.</title>
        <authorList>
            <person name="Varga T."/>
            <person name="Krizsan K."/>
            <person name="Foldi C."/>
            <person name="Dima B."/>
            <person name="Sanchez-Garcia M."/>
            <person name="Sanchez-Ramirez S."/>
            <person name="Szollosi G.J."/>
            <person name="Szarkandi J.G."/>
            <person name="Papp V."/>
            <person name="Albert L."/>
            <person name="Andreopoulos W."/>
            <person name="Angelini C."/>
            <person name="Antonin V."/>
            <person name="Barry K.W."/>
            <person name="Bougher N.L."/>
            <person name="Buchanan P."/>
            <person name="Buyck B."/>
            <person name="Bense V."/>
            <person name="Catcheside P."/>
            <person name="Chovatia M."/>
            <person name="Cooper J."/>
            <person name="Damon W."/>
            <person name="Desjardin D."/>
            <person name="Finy P."/>
            <person name="Geml J."/>
            <person name="Haridas S."/>
            <person name="Hughes K."/>
            <person name="Justo A."/>
            <person name="Karasinski D."/>
            <person name="Kautmanova I."/>
            <person name="Kiss B."/>
            <person name="Kocsube S."/>
            <person name="Kotiranta H."/>
            <person name="LaButti K.M."/>
            <person name="Lechner B.E."/>
            <person name="Liimatainen K."/>
            <person name="Lipzen A."/>
            <person name="Lukacs Z."/>
            <person name="Mihaltcheva S."/>
            <person name="Morgado L.N."/>
            <person name="Niskanen T."/>
            <person name="Noordeloos M.E."/>
            <person name="Ohm R.A."/>
            <person name="Ortiz-Santana B."/>
            <person name="Ovrebo C."/>
            <person name="Racz N."/>
            <person name="Riley R."/>
            <person name="Savchenko A."/>
            <person name="Shiryaev A."/>
            <person name="Soop K."/>
            <person name="Spirin V."/>
            <person name="Szebenyi C."/>
            <person name="Tomsovsky M."/>
            <person name="Tulloss R.E."/>
            <person name="Uehling J."/>
            <person name="Grigoriev I.V."/>
            <person name="Vagvolgyi C."/>
            <person name="Papp T."/>
            <person name="Martin F.M."/>
            <person name="Miettinen O."/>
            <person name="Hibbett D.S."/>
            <person name="Nagy L.G."/>
        </authorList>
    </citation>
    <scope>NUCLEOTIDE SEQUENCE [LARGE SCALE GENOMIC DNA]</scope>
    <source>
        <strain evidence="2 3">CBS 166.37</strain>
    </source>
</reference>
<evidence type="ECO:0000313" key="3">
    <source>
        <dbReference type="Proteomes" id="UP000308652"/>
    </source>
</evidence>
<proteinExistence type="predicted"/>
<feature type="domain" description="ENTH" evidence="1">
    <location>
        <begin position="14"/>
        <end position="62"/>
    </location>
</feature>
<dbReference type="Gene3D" id="1.25.40.90">
    <property type="match status" value="1"/>
</dbReference>
<dbReference type="EMBL" id="ML213722">
    <property type="protein sequence ID" value="TFK31648.1"/>
    <property type="molecule type" value="Genomic_DNA"/>
</dbReference>
<protein>
    <recommendedName>
        <fullName evidence="1">ENTH domain-containing protein</fullName>
    </recommendedName>
</protein>
<accession>A0A5C3LFR6</accession>
<keyword evidence="3" id="KW-1185">Reference proteome</keyword>
<evidence type="ECO:0000259" key="1">
    <source>
        <dbReference type="PROSITE" id="PS50942"/>
    </source>
</evidence>
<dbReference type="Pfam" id="PF01417">
    <property type="entry name" value="ENTH"/>
    <property type="match status" value="1"/>
</dbReference>
<gene>
    <name evidence="2" type="ORF">BDQ12DRAFT_576653</name>
</gene>
<feature type="non-terminal residue" evidence="2">
    <location>
        <position position="62"/>
    </location>
</feature>
<sequence>MQAFGDVALHRMRTSTKGYTTARKKVLNATGYYSWAPSDTQLKEIAELTYSQCGSVYLYQLM</sequence>
<dbReference type="PROSITE" id="PS50942">
    <property type="entry name" value="ENTH"/>
    <property type="match status" value="1"/>
</dbReference>